<dbReference type="SUPFAM" id="SSF52799">
    <property type="entry name" value="(Phosphotyrosine protein) phosphatases II"/>
    <property type="match status" value="1"/>
</dbReference>
<organism evidence="12 13">
    <name type="scientific">Mortierella alpina</name>
    <name type="common">Oleaginous fungus</name>
    <name type="synonym">Mortierella renispora</name>
    <dbReference type="NCBI Taxonomy" id="64518"/>
    <lineage>
        <taxon>Eukaryota</taxon>
        <taxon>Fungi</taxon>
        <taxon>Fungi incertae sedis</taxon>
        <taxon>Mucoromycota</taxon>
        <taxon>Mortierellomycotina</taxon>
        <taxon>Mortierellomycetes</taxon>
        <taxon>Mortierellales</taxon>
        <taxon>Mortierellaceae</taxon>
        <taxon>Mortierella</taxon>
    </lineage>
</organism>
<dbReference type="Proteomes" id="UP000738359">
    <property type="component" value="Unassembled WGS sequence"/>
</dbReference>
<dbReference type="InterPro" id="IPR000387">
    <property type="entry name" value="Tyr_Pase_dom"/>
</dbReference>
<dbReference type="SMART" id="SM00404">
    <property type="entry name" value="PTPc_motif"/>
    <property type="match status" value="1"/>
</dbReference>
<dbReference type="GO" id="GO:0005737">
    <property type="term" value="C:cytoplasm"/>
    <property type="evidence" value="ECO:0007669"/>
    <property type="project" value="UniProtKB-ARBA"/>
</dbReference>
<comment type="caution">
    <text evidence="12">The sequence shown here is derived from an EMBL/GenBank/DDBJ whole genome shotgun (WGS) entry which is preliminary data.</text>
</comment>
<evidence type="ECO:0000313" key="12">
    <source>
        <dbReference type="EMBL" id="KAF9968371.1"/>
    </source>
</evidence>
<keyword evidence="3" id="KW-0488">Methylation</keyword>
<gene>
    <name evidence="12" type="primary">PTP4A1_4</name>
    <name evidence="12" type="ORF">BGZ70_004531</name>
</gene>
<proteinExistence type="inferred from homology"/>
<dbReference type="OrthoDB" id="5632at2759"/>
<dbReference type="InterPro" id="IPR020422">
    <property type="entry name" value="TYR_PHOSPHATASE_DUAL_dom"/>
</dbReference>
<dbReference type="InterPro" id="IPR003595">
    <property type="entry name" value="Tyr_Pase_cat"/>
</dbReference>
<evidence type="ECO:0000256" key="2">
    <source>
        <dbReference type="ARBA" id="ARBA00013064"/>
    </source>
</evidence>
<evidence type="ECO:0000256" key="4">
    <source>
        <dbReference type="ARBA" id="ARBA00022801"/>
    </source>
</evidence>
<dbReference type="InterPro" id="IPR050561">
    <property type="entry name" value="PTP"/>
</dbReference>
<evidence type="ECO:0000259" key="11">
    <source>
        <dbReference type="PROSITE" id="PS50056"/>
    </source>
</evidence>
<keyword evidence="13" id="KW-1185">Reference proteome</keyword>
<feature type="domain" description="Tyrosine-protein phosphatase" evidence="10">
    <location>
        <begin position="28"/>
        <end position="185"/>
    </location>
</feature>
<keyword evidence="4" id="KW-0378">Hydrolase</keyword>
<dbReference type="FunFam" id="3.90.190.10:FF:000086">
    <property type="entry name" value="Protein tyrosine phosphatase-like protein"/>
    <property type="match status" value="1"/>
</dbReference>
<dbReference type="Gene3D" id="3.90.190.10">
    <property type="entry name" value="Protein tyrosine phosphatase superfamily"/>
    <property type="match status" value="1"/>
</dbReference>
<keyword evidence="8" id="KW-0636">Prenylation</keyword>
<evidence type="ECO:0000313" key="13">
    <source>
        <dbReference type="Proteomes" id="UP000738359"/>
    </source>
</evidence>
<evidence type="ECO:0000256" key="3">
    <source>
        <dbReference type="ARBA" id="ARBA00022481"/>
    </source>
</evidence>
<dbReference type="InterPro" id="IPR029021">
    <property type="entry name" value="Prot-tyrosine_phosphatase-like"/>
</dbReference>
<evidence type="ECO:0000256" key="8">
    <source>
        <dbReference type="ARBA" id="ARBA00023289"/>
    </source>
</evidence>
<keyword evidence="6" id="KW-1015">Disulfide bond</keyword>
<evidence type="ECO:0000256" key="7">
    <source>
        <dbReference type="ARBA" id="ARBA00023288"/>
    </source>
</evidence>
<name>A0A9P6M769_MORAP</name>
<reference evidence="12" key="1">
    <citation type="journal article" date="2020" name="Fungal Divers.">
        <title>Resolving the Mortierellaceae phylogeny through synthesis of multi-gene phylogenetics and phylogenomics.</title>
        <authorList>
            <person name="Vandepol N."/>
            <person name="Liber J."/>
            <person name="Desiro A."/>
            <person name="Na H."/>
            <person name="Kennedy M."/>
            <person name="Barry K."/>
            <person name="Grigoriev I.V."/>
            <person name="Miller A.N."/>
            <person name="O'Donnell K."/>
            <person name="Stajich J.E."/>
            <person name="Bonito G."/>
        </authorList>
    </citation>
    <scope>NUCLEOTIDE SEQUENCE</scope>
    <source>
        <strain evidence="12">CK1249</strain>
    </source>
</reference>
<comment type="similarity">
    <text evidence="1">Belongs to the protein-tyrosine phosphatase family.</text>
</comment>
<evidence type="ECO:0000256" key="1">
    <source>
        <dbReference type="ARBA" id="ARBA00009580"/>
    </source>
</evidence>
<dbReference type="EMBL" id="JAAAHY010000024">
    <property type="protein sequence ID" value="KAF9968371.1"/>
    <property type="molecule type" value="Genomic_DNA"/>
</dbReference>
<sequence length="189" mass="21003">MSAASVTGTLLSSQVQTRPHGEARLLNRPALIEYKHMRFLVADAPSDSNLALYIAEFERHKARDVVRVCDPTYGTAPLDKLGVKVYDWPFGDGEGPPPAITRDWLDLVDKRFGKDPEQPPSSTIAVHCVAGLGRAPLLVAIALMEAGMTADESIAYVRDRRRGAINSKQIKYIKDYRPRRSRKSRCSIL</sequence>
<accession>A0A9P6M769</accession>
<dbReference type="CDD" id="cd14500">
    <property type="entry name" value="PTP-IVa"/>
    <property type="match status" value="1"/>
</dbReference>
<comment type="catalytic activity">
    <reaction evidence="9">
        <text>O-phospho-L-tyrosyl-[protein] + H2O = L-tyrosyl-[protein] + phosphate</text>
        <dbReference type="Rhea" id="RHEA:10684"/>
        <dbReference type="Rhea" id="RHEA-COMP:10136"/>
        <dbReference type="Rhea" id="RHEA-COMP:20101"/>
        <dbReference type="ChEBI" id="CHEBI:15377"/>
        <dbReference type="ChEBI" id="CHEBI:43474"/>
        <dbReference type="ChEBI" id="CHEBI:46858"/>
        <dbReference type="ChEBI" id="CHEBI:61978"/>
        <dbReference type="EC" id="3.1.3.48"/>
    </reaction>
</comment>
<dbReference type="PROSITE" id="PS50056">
    <property type="entry name" value="TYR_PHOSPHATASE_2"/>
    <property type="match status" value="1"/>
</dbReference>
<dbReference type="Pfam" id="PF00102">
    <property type="entry name" value="Y_phosphatase"/>
    <property type="match status" value="1"/>
</dbReference>
<dbReference type="GO" id="GO:0004725">
    <property type="term" value="F:protein tyrosine phosphatase activity"/>
    <property type="evidence" value="ECO:0007669"/>
    <property type="project" value="UniProtKB-EC"/>
</dbReference>
<dbReference type="InterPro" id="IPR000242">
    <property type="entry name" value="PTP_cat"/>
</dbReference>
<keyword evidence="7" id="KW-0449">Lipoprotein</keyword>
<evidence type="ECO:0000259" key="10">
    <source>
        <dbReference type="PROSITE" id="PS50054"/>
    </source>
</evidence>
<feature type="domain" description="Tyrosine specific protein phosphatases" evidence="11">
    <location>
        <begin position="102"/>
        <end position="172"/>
    </location>
</feature>
<dbReference type="AlphaFoldDB" id="A0A9P6M769"/>
<protein>
    <recommendedName>
        <fullName evidence="2">protein-tyrosine-phosphatase</fullName>
        <ecNumber evidence="2">3.1.3.48</ecNumber>
    </recommendedName>
</protein>
<dbReference type="EC" id="3.1.3.48" evidence="2"/>
<keyword evidence="5" id="KW-0904">Protein phosphatase</keyword>
<dbReference type="PROSITE" id="PS50054">
    <property type="entry name" value="TYR_PHOSPHATASE_DUAL"/>
    <property type="match status" value="1"/>
</dbReference>
<evidence type="ECO:0000256" key="6">
    <source>
        <dbReference type="ARBA" id="ARBA00023157"/>
    </source>
</evidence>
<evidence type="ECO:0000256" key="5">
    <source>
        <dbReference type="ARBA" id="ARBA00022912"/>
    </source>
</evidence>
<dbReference type="PANTHER" id="PTHR23339">
    <property type="entry name" value="TYROSINE SPECIFIC PROTEIN PHOSPHATASE AND DUAL SPECIFICITY PROTEIN PHOSPHATASE"/>
    <property type="match status" value="1"/>
</dbReference>
<evidence type="ECO:0000256" key="9">
    <source>
        <dbReference type="ARBA" id="ARBA00051722"/>
    </source>
</evidence>